<feature type="transmembrane region" description="Helical" evidence="1">
    <location>
        <begin position="36"/>
        <end position="61"/>
    </location>
</feature>
<name>A0ABD3REB4_9STRA</name>
<dbReference type="AlphaFoldDB" id="A0ABD3REB4"/>
<gene>
    <name evidence="2" type="ORF">ACHAXA_000771</name>
</gene>
<feature type="transmembrane region" description="Helical" evidence="1">
    <location>
        <begin position="113"/>
        <end position="138"/>
    </location>
</feature>
<sequence>MMGPSVSLYSLAIIMEPTFSQERPDISHFQAVQRSVYLPSMTCLFGLCIIGMISSVHSLIVRWKQIAREEFSPAHAAYSFPLLMHAMAIQSYRSSLDFFAPADTVSAQLKAALHAYWVILLVVGTFAALTCIVLYLAFLPTWVDVDTRDELEPPAPNETSICNSVTYGESLIQPYVSPTILQANETGILVMAYDYQNGWYDLVRTRRIPALGFEPMMGKRAFHRERNALKIFMGWQDVIQEGDEEGDDMCFDNELENASIEV</sequence>
<comment type="caution">
    <text evidence="2">The sequence shown here is derived from an EMBL/GenBank/DDBJ whole genome shotgun (WGS) entry which is preliminary data.</text>
</comment>
<reference evidence="2 3" key="1">
    <citation type="submission" date="2024-10" db="EMBL/GenBank/DDBJ databases">
        <title>Updated reference genomes for cyclostephanoid diatoms.</title>
        <authorList>
            <person name="Roberts W.R."/>
            <person name="Alverson A.J."/>
        </authorList>
    </citation>
    <scope>NUCLEOTIDE SEQUENCE [LARGE SCALE GENOMIC DNA]</scope>
    <source>
        <strain evidence="2 3">AJA228-03</strain>
    </source>
</reference>
<evidence type="ECO:0000256" key="1">
    <source>
        <dbReference type="SAM" id="Phobius"/>
    </source>
</evidence>
<dbReference type="Proteomes" id="UP001530377">
    <property type="component" value="Unassembled WGS sequence"/>
</dbReference>
<proteinExistence type="predicted"/>
<dbReference type="EMBL" id="JALLPB020000266">
    <property type="protein sequence ID" value="KAL3811355.1"/>
    <property type="molecule type" value="Genomic_DNA"/>
</dbReference>
<keyword evidence="1" id="KW-0812">Transmembrane</keyword>
<keyword evidence="1" id="KW-0472">Membrane</keyword>
<evidence type="ECO:0000313" key="2">
    <source>
        <dbReference type="EMBL" id="KAL3811355.1"/>
    </source>
</evidence>
<keyword evidence="3" id="KW-1185">Reference proteome</keyword>
<protein>
    <submittedName>
        <fullName evidence="2">Uncharacterized protein</fullName>
    </submittedName>
</protein>
<accession>A0ABD3REB4</accession>
<evidence type="ECO:0000313" key="3">
    <source>
        <dbReference type="Proteomes" id="UP001530377"/>
    </source>
</evidence>
<organism evidence="2 3">
    <name type="scientific">Cyclostephanos tholiformis</name>
    <dbReference type="NCBI Taxonomy" id="382380"/>
    <lineage>
        <taxon>Eukaryota</taxon>
        <taxon>Sar</taxon>
        <taxon>Stramenopiles</taxon>
        <taxon>Ochrophyta</taxon>
        <taxon>Bacillariophyta</taxon>
        <taxon>Coscinodiscophyceae</taxon>
        <taxon>Thalassiosirophycidae</taxon>
        <taxon>Stephanodiscales</taxon>
        <taxon>Stephanodiscaceae</taxon>
        <taxon>Cyclostephanos</taxon>
    </lineage>
</organism>
<keyword evidence="1" id="KW-1133">Transmembrane helix</keyword>